<dbReference type="PRINTS" id="PR00413">
    <property type="entry name" value="HADHALOGNASE"/>
</dbReference>
<dbReference type="PANTHER" id="PTHR18901">
    <property type="entry name" value="2-DEOXYGLUCOSE-6-PHOSPHATE PHOSPHATASE 2"/>
    <property type="match status" value="1"/>
</dbReference>
<dbReference type="Proteomes" id="UP000469292">
    <property type="component" value="Unassembled WGS sequence"/>
</dbReference>
<dbReference type="InterPro" id="IPR006439">
    <property type="entry name" value="HAD-SF_hydro_IA"/>
</dbReference>
<dbReference type="Gene3D" id="3.40.50.1000">
    <property type="entry name" value="HAD superfamily/HAD-like"/>
    <property type="match status" value="1"/>
</dbReference>
<evidence type="ECO:0000313" key="2">
    <source>
        <dbReference type="Proteomes" id="UP000469292"/>
    </source>
</evidence>
<dbReference type="InterPro" id="IPR036412">
    <property type="entry name" value="HAD-like_sf"/>
</dbReference>
<dbReference type="AlphaFoldDB" id="A0A6I5NIP7"/>
<dbReference type="GO" id="GO:0016791">
    <property type="term" value="F:phosphatase activity"/>
    <property type="evidence" value="ECO:0007669"/>
    <property type="project" value="TreeGrafter"/>
</dbReference>
<dbReference type="SFLD" id="SFLDG01129">
    <property type="entry name" value="C1.5:_HAD__Beta-PGM__Phosphata"/>
    <property type="match status" value="1"/>
</dbReference>
<gene>
    <name evidence="1" type="ORF">F6S87_06535</name>
</gene>
<dbReference type="NCBIfam" id="TIGR01509">
    <property type="entry name" value="HAD-SF-IA-v3"/>
    <property type="match status" value="1"/>
</dbReference>
<reference evidence="1 2" key="1">
    <citation type="submission" date="2019-09" db="EMBL/GenBank/DDBJ databases">
        <title>Phylogenetic characterization of a novel taxon of the genus Bifidobacterium: Bifidobacterium choloepi sp. nov.</title>
        <authorList>
            <person name="Modesto M."/>
            <person name="Satti M."/>
        </authorList>
    </citation>
    <scope>NUCLEOTIDE SEQUENCE [LARGE SCALE GENOMIC DNA]</scope>
    <source>
        <strain evidence="1 2">BRDM6</strain>
    </source>
</reference>
<dbReference type="Gene3D" id="1.10.150.240">
    <property type="entry name" value="Putative phosphatase, domain 2"/>
    <property type="match status" value="1"/>
</dbReference>
<proteinExistence type="predicted"/>
<dbReference type="RefSeq" id="WP_163227836.1">
    <property type="nucleotide sequence ID" value="NZ_VYSG01000002.1"/>
</dbReference>
<dbReference type="Pfam" id="PF00702">
    <property type="entry name" value="Hydrolase"/>
    <property type="match status" value="1"/>
</dbReference>
<sequence length="238" mass="26057">MSDQYRTDHCFTGHDGGSGAAVDNDGKAAILDLDGTLLDSMGVWEQVDYEFLSRRGFVVPDDYMLTIAAMQFREIADYTIDRFGLRDSPEDLMREWSELAADSYAHDVPLKDGAYDYLCELKDSGAKLAVATTLSRDLREPALDNLGVRDLFDAVVDVDMAGAGKKEPAIYHLAADLLGVEAADCTVFEDILVAIESAKSIGMRAWAMYDSSSEDDWPAICAVADGTLKDFTTAPRQL</sequence>
<protein>
    <submittedName>
        <fullName evidence="1">HAD family phosphatase</fullName>
    </submittedName>
</protein>
<dbReference type="InterPro" id="IPR023198">
    <property type="entry name" value="PGP-like_dom2"/>
</dbReference>
<accession>A0A6I5NIP7</accession>
<dbReference type="InterPro" id="IPR023214">
    <property type="entry name" value="HAD_sf"/>
</dbReference>
<name>A0A6I5NIP7_9BIFI</name>
<comment type="caution">
    <text evidence="1">The sequence shown here is derived from an EMBL/GenBank/DDBJ whole genome shotgun (WGS) entry which is preliminary data.</text>
</comment>
<evidence type="ECO:0000313" key="1">
    <source>
        <dbReference type="EMBL" id="NEG70253.1"/>
    </source>
</evidence>
<dbReference type="SFLD" id="SFLDS00003">
    <property type="entry name" value="Haloacid_Dehalogenase"/>
    <property type="match status" value="1"/>
</dbReference>
<organism evidence="1 2">
    <name type="scientific">Bifidobacterium choloepi</name>
    <dbReference type="NCBI Taxonomy" id="2614131"/>
    <lineage>
        <taxon>Bacteria</taxon>
        <taxon>Bacillati</taxon>
        <taxon>Actinomycetota</taxon>
        <taxon>Actinomycetes</taxon>
        <taxon>Bifidobacteriales</taxon>
        <taxon>Bifidobacteriaceae</taxon>
        <taxon>Bifidobacterium</taxon>
    </lineage>
</organism>
<dbReference type="PANTHER" id="PTHR18901:SF38">
    <property type="entry name" value="PSEUDOURIDINE-5'-PHOSPHATASE"/>
    <property type="match status" value="1"/>
</dbReference>
<dbReference type="SUPFAM" id="SSF56784">
    <property type="entry name" value="HAD-like"/>
    <property type="match status" value="1"/>
</dbReference>
<dbReference type="CDD" id="cd07505">
    <property type="entry name" value="HAD_BPGM-like"/>
    <property type="match status" value="1"/>
</dbReference>
<dbReference type="EMBL" id="VYSG01000002">
    <property type="protein sequence ID" value="NEG70253.1"/>
    <property type="molecule type" value="Genomic_DNA"/>
</dbReference>
<keyword evidence="2" id="KW-1185">Reference proteome</keyword>